<evidence type="ECO:0000313" key="2">
    <source>
        <dbReference type="Proteomes" id="UP000028933"/>
    </source>
</evidence>
<dbReference type="eggNOG" id="ENOG502ZZPI">
    <property type="taxonomic scope" value="Bacteria"/>
</dbReference>
<dbReference type="RefSeq" id="WP_024564494.1">
    <property type="nucleotide sequence ID" value="NZ_CP007547.1"/>
</dbReference>
<proteinExistence type="predicted"/>
<name>A0A077EHI5_9FLAO</name>
<accession>A0A077EHI5</accession>
<evidence type="ECO:0008006" key="3">
    <source>
        <dbReference type="Google" id="ProtNLM"/>
    </source>
</evidence>
<protein>
    <recommendedName>
        <fullName evidence="3">Lipoprotein</fullName>
    </recommendedName>
</protein>
<sequence length="190" mass="22333">MKKILFILFTLMLLLSCNNKVKENIQEEPVPILIAVGYYPTFHQSIETIIDLKSKYILFYSPDSFLPEPPPLPSKNKELYQEEKNKYQQYLAMHPKPIPFKTSIEEKDIQKVREILNSFQKEDFDDKDTPTIDGMSINIIIAYSNDKIKQMRPLNNPTLKQEELYKEILNLLILKNTDENNSIIIKNLIR</sequence>
<organism evidence="1 2">
    <name type="scientific">Elizabethkingia anophelis NUHP1</name>
    <dbReference type="NCBI Taxonomy" id="1338011"/>
    <lineage>
        <taxon>Bacteria</taxon>
        <taxon>Pseudomonadati</taxon>
        <taxon>Bacteroidota</taxon>
        <taxon>Flavobacteriia</taxon>
        <taxon>Flavobacteriales</taxon>
        <taxon>Weeksellaceae</taxon>
        <taxon>Elizabethkingia</taxon>
    </lineage>
</organism>
<gene>
    <name evidence="1" type="ORF">BD94_1824</name>
</gene>
<reference evidence="1" key="2">
    <citation type="journal article" date="2015" name="Genome Biol. Evol.">
        <title>Complete Genome Sequence and Transcriptomic Analysis of the Novel Pathogen Elizabethkingia anophelis in Response to Oxidative Stress.</title>
        <authorList>
            <person name="Li Y."/>
            <person name="Liu Y."/>
            <person name="Chew S.C."/>
            <person name="Tay M."/>
            <person name="Salido M.M."/>
            <person name="Teo J."/>
            <person name="Lauro F.M."/>
            <person name="Givskov M."/>
            <person name="Yang L."/>
        </authorList>
    </citation>
    <scope>NUCLEOTIDE SEQUENCE</scope>
    <source>
        <strain evidence="1">NUHP1</strain>
    </source>
</reference>
<reference evidence="1" key="1">
    <citation type="journal article" date="2013" name="Lancet">
        <title>First case of E anophelis outbreak in an intensive-care unit.</title>
        <authorList>
            <person name="Teo J."/>
            <person name="Tan S.Y."/>
            <person name="Tay M."/>
            <person name="Ding Y."/>
            <person name="Kjelleberg S."/>
            <person name="Givskov M."/>
            <person name="Lin R.T."/>
            <person name="Yang L."/>
        </authorList>
    </citation>
    <scope>NUCLEOTIDE SEQUENCE [LARGE SCALE GENOMIC DNA]</scope>
    <source>
        <strain evidence="1">NUHP1</strain>
    </source>
</reference>
<dbReference type="STRING" id="1338011.BD94_1824"/>
<evidence type="ECO:0000313" key="1">
    <source>
        <dbReference type="EMBL" id="AIL45599.1"/>
    </source>
</evidence>
<dbReference type="KEGG" id="eao:BD94_1824"/>
<dbReference type="HOGENOM" id="CLU_1425958_0_0_10"/>
<dbReference type="EMBL" id="CP007547">
    <property type="protein sequence ID" value="AIL45599.1"/>
    <property type="molecule type" value="Genomic_DNA"/>
</dbReference>
<dbReference type="PROSITE" id="PS51257">
    <property type="entry name" value="PROKAR_LIPOPROTEIN"/>
    <property type="match status" value="1"/>
</dbReference>
<dbReference type="Proteomes" id="UP000028933">
    <property type="component" value="Chromosome"/>
</dbReference>
<dbReference type="AlphaFoldDB" id="A0A077EHI5"/>